<dbReference type="PANTHER" id="PTHR33333:SF46">
    <property type="entry name" value="LOW QUALITY PROTEIN: GLYCINE-RICH PROTEIN DOT1"/>
    <property type="match status" value="1"/>
</dbReference>
<dbReference type="AlphaFoldDB" id="A0A803L7P4"/>
<evidence type="ECO:0000313" key="2">
    <source>
        <dbReference type="Proteomes" id="UP000596660"/>
    </source>
</evidence>
<keyword evidence="2" id="KW-1185">Reference proteome</keyword>
<sequence>MTLLANVVKKLISLIGGLFRLLKDICIKVFNICSSCFTKSSIKMMKAPGTAGKFLIGRASFESNPSAYFRNLRAGKLEVVDFQLLEPGLLQCSDVWTSGLVLIDCRMFCTVQQADRAI</sequence>
<protein>
    <submittedName>
        <fullName evidence="1">Uncharacterized protein</fullName>
    </submittedName>
</protein>
<name>A0A803L7P4_CHEQI</name>
<dbReference type="EnsemblPlants" id="AUR62007883-RA">
    <property type="protein sequence ID" value="AUR62007883-RA:cds"/>
    <property type="gene ID" value="AUR62007883"/>
</dbReference>
<organism evidence="1 2">
    <name type="scientific">Chenopodium quinoa</name>
    <name type="common">Quinoa</name>
    <dbReference type="NCBI Taxonomy" id="63459"/>
    <lineage>
        <taxon>Eukaryota</taxon>
        <taxon>Viridiplantae</taxon>
        <taxon>Streptophyta</taxon>
        <taxon>Embryophyta</taxon>
        <taxon>Tracheophyta</taxon>
        <taxon>Spermatophyta</taxon>
        <taxon>Magnoliopsida</taxon>
        <taxon>eudicotyledons</taxon>
        <taxon>Gunneridae</taxon>
        <taxon>Pentapetalae</taxon>
        <taxon>Caryophyllales</taxon>
        <taxon>Chenopodiaceae</taxon>
        <taxon>Chenopodioideae</taxon>
        <taxon>Atripliceae</taxon>
        <taxon>Chenopodium</taxon>
    </lineage>
</organism>
<evidence type="ECO:0000313" key="1">
    <source>
        <dbReference type="EnsemblPlants" id="AUR62007883-RA:cds"/>
    </source>
</evidence>
<reference evidence="1" key="2">
    <citation type="submission" date="2021-03" db="UniProtKB">
        <authorList>
            <consortium name="EnsemblPlants"/>
        </authorList>
    </citation>
    <scope>IDENTIFICATION</scope>
</reference>
<dbReference type="PANTHER" id="PTHR33333">
    <property type="entry name" value="ERYTHROCYTE MEMBRANE PROTEIN 1-LIKE"/>
    <property type="match status" value="1"/>
</dbReference>
<dbReference type="InterPro" id="IPR039926">
    <property type="entry name" value="Egg_app_1"/>
</dbReference>
<dbReference type="Proteomes" id="UP000596660">
    <property type="component" value="Unplaced"/>
</dbReference>
<dbReference type="Gramene" id="AUR62007883-RA">
    <property type="protein sequence ID" value="AUR62007883-RA:cds"/>
    <property type="gene ID" value="AUR62007883"/>
</dbReference>
<proteinExistence type="predicted"/>
<reference evidence="1" key="1">
    <citation type="journal article" date="2017" name="Nature">
        <title>The genome of Chenopodium quinoa.</title>
        <authorList>
            <person name="Jarvis D.E."/>
            <person name="Ho Y.S."/>
            <person name="Lightfoot D.J."/>
            <person name="Schmoeckel S.M."/>
            <person name="Li B."/>
            <person name="Borm T.J.A."/>
            <person name="Ohyanagi H."/>
            <person name="Mineta K."/>
            <person name="Michell C.T."/>
            <person name="Saber N."/>
            <person name="Kharbatia N.M."/>
            <person name="Rupper R.R."/>
            <person name="Sharp A.R."/>
            <person name="Dally N."/>
            <person name="Boughton B.A."/>
            <person name="Woo Y.H."/>
            <person name="Gao G."/>
            <person name="Schijlen E.G.W.M."/>
            <person name="Guo X."/>
            <person name="Momin A.A."/>
            <person name="Negrao S."/>
            <person name="Al-Babili S."/>
            <person name="Gehring C."/>
            <person name="Roessner U."/>
            <person name="Jung C."/>
            <person name="Murphy K."/>
            <person name="Arold S.T."/>
            <person name="Gojobori T."/>
            <person name="van der Linden C.G."/>
            <person name="van Loo E.N."/>
            <person name="Jellen E.N."/>
            <person name="Maughan P.J."/>
            <person name="Tester M."/>
        </authorList>
    </citation>
    <scope>NUCLEOTIDE SEQUENCE [LARGE SCALE GENOMIC DNA]</scope>
    <source>
        <strain evidence="1">cv. PI 614886</strain>
    </source>
</reference>
<accession>A0A803L7P4</accession>